<evidence type="ECO:0000313" key="1">
    <source>
        <dbReference type="EMBL" id="TVV75740.1"/>
    </source>
</evidence>
<proteinExistence type="predicted"/>
<gene>
    <name evidence="1" type="ORF">FOY91_06160</name>
</gene>
<accession>A0A558R8L9</accession>
<dbReference type="RefSeq" id="WP_145149185.1">
    <property type="nucleotide sequence ID" value="NZ_VNIM01000017.1"/>
</dbReference>
<sequence length="60" mass="6509">MAVRGGAGIFAKNIFDRRILLSQNTVLPTTADFGAPGYSTFGQTLQRQIGASLRYNFGSR</sequence>
<dbReference type="Proteomes" id="UP000318681">
    <property type="component" value="Unassembled WGS sequence"/>
</dbReference>
<keyword evidence="2" id="KW-1185">Reference proteome</keyword>
<protein>
    <recommendedName>
        <fullName evidence="3">TonB-dependent receptor</fullName>
    </recommendedName>
</protein>
<evidence type="ECO:0008006" key="3">
    <source>
        <dbReference type="Google" id="ProtNLM"/>
    </source>
</evidence>
<comment type="caution">
    <text evidence="1">The sequence shown here is derived from an EMBL/GenBank/DDBJ whole genome shotgun (WGS) entry which is preliminary data.</text>
</comment>
<name>A0A558R8L9_9SPHN</name>
<evidence type="ECO:0000313" key="2">
    <source>
        <dbReference type="Proteomes" id="UP000318681"/>
    </source>
</evidence>
<dbReference type="EMBL" id="VNIM01000017">
    <property type="protein sequence ID" value="TVV75740.1"/>
    <property type="molecule type" value="Genomic_DNA"/>
</dbReference>
<organism evidence="1 2">
    <name type="scientific">Alterirhizorhabdus solaris</name>
    <dbReference type="NCBI Taxonomy" id="2529389"/>
    <lineage>
        <taxon>Bacteria</taxon>
        <taxon>Pseudomonadati</taxon>
        <taxon>Pseudomonadota</taxon>
        <taxon>Alphaproteobacteria</taxon>
        <taxon>Sphingomonadales</taxon>
        <taxon>Rhizorhabdaceae</taxon>
        <taxon>Alterirhizorhabdus</taxon>
    </lineage>
</organism>
<reference evidence="1 2" key="1">
    <citation type="submission" date="2019-07" db="EMBL/GenBank/DDBJ databases">
        <title>Sphingomonas solaris sp. nov., isolated from a solar panel from Boston, Massachusetts.</title>
        <authorList>
            <person name="Tanner K."/>
            <person name="Pascual J."/>
            <person name="Mancuso C."/>
            <person name="Pereto J."/>
            <person name="Khalil A."/>
            <person name="Vilanova C."/>
        </authorList>
    </citation>
    <scope>NUCLEOTIDE SEQUENCE [LARGE SCALE GENOMIC DNA]</scope>
    <source>
        <strain evidence="1 2">R4DWN</strain>
    </source>
</reference>
<dbReference type="AlphaFoldDB" id="A0A558R8L9"/>